<dbReference type="SUPFAM" id="SSF103473">
    <property type="entry name" value="MFS general substrate transporter"/>
    <property type="match status" value="1"/>
</dbReference>
<keyword evidence="6 9" id="KW-1133">Transmembrane helix</keyword>
<dbReference type="EMBL" id="LN736360">
    <property type="protein sequence ID" value="CEP60438.1"/>
    <property type="molecule type" value="Genomic_DNA"/>
</dbReference>
<dbReference type="Pfam" id="PF07690">
    <property type="entry name" value="MFS_1"/>
    <property type="match status" value="1"/>
</dbReference>
<feature type="transmembrane region" description="Helical" evidence="9">
    <location>
        <begin position="352"/>
        <end position="378"/>
    </location>
</feature>
<dbReference type="GO" id="GO:0000329">
    <property type="term" value="C:fungal-type vacuole membrane"/>
    <property type="evidence" value="ECO:0007669"/>
    <property type="project" value="EnsemblFungi"/>
</dbReference>
<dbReference type="InterPro" id="IPR036259">
    <property type="entry name" value="MFS_trans_sf"/>
</dbReference>
<feature type="transmembrane region" description="Helical" evidence="9">
    <location>
        <begin position="385"/>
        <end position="406"/>
    </location>
</feature>
<name>A0A0C7MKX3_9SACH</name>
<evidence type="ECO:0000256" key="6">
    <source>
        <dbReference type="ARBA" id="ARBA00022989"/>
    </source>
</evidence>
<feature type="transmembrane region" description="Helical" evidence="9">
    <location>
        <begin position="92"/>
        <end position="110"/>
    </location>
</feature>
<feature type="transmembrane region" description="Helical" evidence="9">
    <location>
        <begin position="326"/>
        <end position="346"/>
    </location>
</feature>
<feature type="transmembrane region" description="Helical" evidence="9">
    <location>
        <begin position="426"/>
        <end position="448"/>
    </location>
</feature>
<feature type="transmembrane region" description="Helical" evidence="9">
    <location>
        <begin position="295"/>
        <end position="314"/>
    </location>
</feature>
<dbReference type="GeneID" id="34683829"/>
<sequence length="456" mass="50363">MTLSSIEHWLTLHIRSCLHTRFHISTLRKVAFLIALISCVASGLITIISLFTKPWRDHMHYTALQINLISSAVNLGGYLTPPLLGILSDSHGPVILSWLAVVGFVPSYAYSSYVFEHGEAHFAFTLVAFCAIGVSTSALFFSGLLTCAKLFPKYKFLSISCPTTFYGLSSLVGSEILKREWFSQGYEYLNLGRVFRTFAYFYAVVGTLTWISTSIVAMLKLAAEQEEHRPLLPTESNTSTKDYKERIAQFVRDPSTYLTLLMFFLTIGALEMFLTNMGSVALLVSPNDRNIQDRVLSYYALLSTCTRLLAGLAADFLSQRKISRIWILYGCMLLGLSGQVLILNVGTNKTQISIASALSGASYGGLFTIFPTLTLGIWGSSVFGTAYGCFMVAPAIASTVFGILYARVYDTQCIGQYPGAQCVRPIFSLTAASFLVALAISISTYFGFWRRKNIEI</sequence>
<accession>A0A0C7MKX3</accession>
<keyword evidence="5 9" id="KW-0812">Transmembrane</keyword>
<reference evidence="10 11" key="1">
    <citation type="submission" date="2014-12" db="EMBL/GenBank/DDBJ databases">
        <authorList>
            <person name="Neuveglise Cecile"/>
        </authorList>
    </citation>
    <scope>NUCLEOTIDE SEQUENCE [LARGE SCALE GENOMIC DNA]</scope>
    <source>
        <strain evidence="10 11">CBS 12615</strain>
    </source>
</reference>
<evidence type="ECO:0000256" key="7">
    <source>
        <dbReference type="ARBA" id="ARBA00023136"/>
    </source>
</evidence>
<evidence type="ECO:0000256" key="1">
    <source>
        <dbReference type="ARBA" id="ARBA00004128"/>
    </source>
</evidence>
<dbReference type="PANTHER" id="PTHR21576:SF45">
    <property type="entry name" value="TRANSPORTER MCH1-RELATED"/>
    <property type="match status" value="1"/>
</dbReference>
<keyword evidence="3" id="KW-0813">Transport</keyword>
<evidence type="ECO:0000313" key="10">
    <source>
        <dbReference type="EMBL" id="CEP60438.1"/>
    </source>
</evidence>
<dbReference type="InterPro" id="IPR011701">
    <property type="entry name" value="MFS"/>
</dbReference>
<proteinExistence type="inferred from homology"/>
<evidence type="ECO:0000256" key="8">
    <source>
        <dbReference type="ARBA" id="ARBA00039330"/>
    </source>
</evidence>
<keyword evidence="4" id="KW-0926">Vacuole</keyword>
<feature type="transmembrane region" description="Helical" evidence="9">
    <location>
        <begin position="256"/>
        <end position="275"/>
    </location>
</feature>
<dbReference type="Gene3D" id="1.20.1250.20">
    <property type="entry name" value="MFS general substrate transporter like domains"/>
    <property type="match status" value="1"/>
</dbReference>
<keyword evidence="11" id="KW-1185">Reference proteome</keyword>
<evidence type="ECO:0000256" key="3">
    <source>
        <dbReference type="ARBA" id="ARBA00022448"/>
    </source>
</evidence>
<dbReference type="RefSeq" id="XP_022626682.1">
    <property type="nucleotide sequence ID" value="XM_022774601.1"/>
</dbReference>
<dbReference type="GO" id="GO:0022857">
    <property type="term" value="F:transmembrane transporter activity"/>
    <property type="evidence" value="ECO:0007669"/>
    <property type="project" value="InterPro"/>
</dbReference>
<organism evidence="10 11">
    <name type="scientific">Lachancea lanzarotensis</name>
    <dbReference type="NCBI Taxonomy" id="1245769"/>
    <lineage>
        <taxon>Eukaryota</taxon>
        <taxon>Fungi</taxon>
        <taxon>Dikarya</taxon>
        <taxon>Ascomycota</taxon>
        <taxon>Saccharomycotina</taxon>
        <taxon>Saccharomycetes</taxon>
        <taxon>Saccharomycetales</taxon>
        <taxon>Saccharomycetaceae</taxon>
        <taxon>Lachancea</taxon>
    </lineage>
</organism>
<dbReference type="AlphaFoldDB" id="A0A0C7MKX3"/>
<comment type="subcellular location">
    <subcellularLocation>
        <location evidence="1">Vacuole membrane</location>
        <topology evidence="1">Multi-pass membrane protein</topology>
    </subcellularLocation>
</comment>
<feature type="transmembrane region" description="Helical" evidence="9">
    <location>
        <begin position="122"/>
        <end position="144"/>
    </location>
</feature>
<dbReference type="PANTHER" id="PTHR21576">
    <property type="entry name" value="UNCHARACTERIZED NODULIN-LIKE PROTEIN"/>
    <property type="match status" value="1"/>
</dbReference>
<evidence type="ECO:0000256" key="5">
    <source>
        <dbReference type="ARBA" id="ARBA00022692"/>
    </source>
</evidence>
<dbReference type="HOGENOM" id="CLU_012596_3_0_1"/>
<comment type="similarity">
    <text evidence="2">Belongs to the major facilitator superfamily.</text>
</comment>
<dbReference type="Proteomes" id="UP000054304">
    <property type="component" value="Unassembled WGS sequence"/>
</dbReference>
<evidence type="ECO:0000256" key="2">
    <source>
        <dbReference type="ARBA" id="ARBA00008335"/>
    </source>
</evidence>
<protein>
    <recommendedName>
        <fullName evidence="8">Probable transporter MCH1</fullName>
    </recommendedName>
</protein>
<feature type="transmembrane region" description="Helical" evidence="9">
    <location>
        <begin position="30"/>
        <end position="51"/>
    </location>
</feature>
<evidence type="ECO:0000256" key="4">
    <source>
        <dbReference type="ARBA" id="ARBA00022554"/>
    </source>
</evidence>
<evidence type="ECO:0000313" key="11">
    <source>
        <dbReference type="Proteomes" id="UP000054304"/>
    </source>
</evidence>
<dbReference type="OrthoDB" id="199930at2759"/>
<evidence type="ECO:0000256" key="9">
    <source>
        <dbReference type="SAM" id="Phobius"/>
    </source>
</evidence>
<feature type="transmembrane region" description="Helical" evidence="9">
    <location>
        <begin position="197"/>
        <end position="219"/>
    </location>
</feature>
<gene>
    <name evidence="10" type="ORF">LALA0_S01e10902g</name>
</gene>
<keyword evidence="7 9" id="KW-0472">Membrane</keyword>
<feature type="transmembrane region" description="Helical" evidence="9">
    <location>
        <begin position="63"/>
        <end position="80"/>
    </location>
</feature>